<proteinExistence type="predicted"/>
<dbReference type="InterPro" id="IPR001650">
    <property type="entry name" value="Helicase_C-like"/>
</dbReference>
<keyword evidence="4" id="KW-1185">Reference proteome</keyword>
<comment type="caution">
    <text evidence="3">The sequence shown here is derived from an EMBL/GenBank/DDBJ whole genome shotgun (WGS) entry which is preliminary data.</text>
</comment>
<evidence type="ECO:0000313" key="3">
    <source>
        <dbReference type="EMBL" id="MCM2680653.1"/>
    </source>
</evidence>
<dbReference type="SMART" id="SM00490">
    <property type="entry name" value="HELICc"/>
    <property type="match status" value="1"/>
</dbReference>
<name>A0AA41W8I4_9GAMM</name>
<dbReference type="PROSITE" id="PS51192">
    <property type="entry name" value="HELICASE_ATP_BIND_1"/>
    <property type="match status" value="1"/>
</dbReference>
<dbReference type="SUPFAM" id="SSF52540">
    <property type="entry name" value="P-loop containing nucleoside triphosphate hydrolases"/>
    <property type="match status" value="1"/>
</dbReference>
<dbReference type="GO" id="GO:0005524">
    <property type="term" value="F:ATP binding"/>
    <property type="evidence" value="ECO:0007669"/>
    <property type="project" value="InterPro"/>
</dbReference>
<dbReference type="SUPFAM" id="SSF57829">
    <property type="entry name" value="Zn-binding ribosomal proteins"/>
    <property type="match status" value="1"/>
</dbReference>
<protein>
    <submittedName>
        <fullName evidence="3">DEAD/DEAH box helicase</fullName>
    </submittedName>
</protein>
<dbReference type="RefSeq" id="WP_251262139.1">
    <property type="nucleotide sequence ID" value="NZ_JAMQGP010000007.1"/>
</dbReference>
<gene>
    <name evidence="3" type="ORF">NAF29_13370</name>
</gene>
<dbReference type="FunFam" id="3.40.50.300:FF:000794">
    <property type="entry name" value="ATP-dependent RNA helicase"/>
    <property type="match status" value="1"/>
</dbReference>
<dbReference type="Pfam" id="PF04851">
    <property type="entry name" value="ResIII"/>
    <property type="match status" value="1"/>
</dbReference>
<dbReference type="SMART" id="SM00487">
    <property type="entry name" value="DEXDc"/>
    <property type="match status" value="1"/>
</dbReference>
<dbReference type="GO" id="GO:0004386">
    <property type="term" value="F:helicase activity"/>
    <property type="evidence" value="ECO:0007669"/>
    <property type="project" value="UniProtKB-KW"/>
</dbReference>
<evidence type="ECO:0000259" key="1">
    <source>
        <dbReference type="PROSITE" id="PS51192"/>
    </source>
</evidence>
<dbReference type="InterPro" id="IPR014001">
    <property type="entry name" value="Helicase_ATP-bd"/>
</dbReference>
<dbReference type="GO" id="GO:0005829">
    <property type="term" value="C:cytosol"/>
    <property type="evidence" value="ECO:0007669"/>
    <property type="project" value="TreeGrafter"/>
</dbReference>
<dbReference type="PROSITE" id="PS51194">
    <property type="entry name" value="HELICASE_CTER"/>
    <property type="match status" value="1"/>
</dbReference>
<dbReference type="InterPro" id="IPR050742">
    <property type="entry name" value="Helicase_Restrict-Modif_Enz"/>
</dbReference>
<dbReference type="Proteomes" id="UP001165393">
    <property type="component" value="Unassembled WGS sequence"/>
</dbReference>
<sequence length="572" mass="65110">MKLRDYQQASVDAVLQHFRQSNEAAVLVLPTGAGKSIVIAELARLARHPILVLAHVKELVEQNHQKFKDYGFESGVFAAGLGRKESDWPVTFASVQSISRNLDQFKGFYSLVIVDECHRIGDDSDSQYQQVIVHVKQTNPALKVLGLTATPYRLDKGWIYQHHYYGFVRSEHPTPFKKCIYELPMRQLVKNGYLTPPVVIDAPAARYQFDELPDAYTEAQLDQFLSQCPRVTQAICQQLLQLAERREGAMIFASTVLHAKEIAGYLPSLNTAVITGQTPSAERDELIQAFKAKKLKFLVNVSVLTTGFDAPHVDLIAILRRTASVSLYQQIVGRGLRLAPQKEDCLVVDYAGNNYDIYQPEIGTKRPHPESSPVQVPCPQCNFANLFWGITDADGDIVEHYGRRCQGLVRSDTNEPIQCNYRFRFKQCARCNAENDIAARQCHQCGHMLIDPDQQLKDALQLRDRKVLRCSGLSVMLNGNKVKLSYHDEDGATISETFDFQYEKRKVAFNQIFKRKSDGSNFEFKTCEQVEADISRVTPPDFVIAKQEKRYWKIEHRIFDYQGPYRKANHEN</sequence>
<evidence type="ECO:0000259" key="2">
    <source>
        <dbReference type="PROSITE" id="PS51194"/>
    </source>
</evidence>
<accession>A0AA41W8I4</accession>
<dbReference type="EMBL" id="JAMQGP010000007">
    <property type="protein sequence ID" value="MCM2680653.1"/>
    <property type="molecule type" value="Genomic_DNA"/>
</dbReference>
<organism evidence="3 4">
    <name type="scientific">Echinimonas agarilytica</name>
    <dbReference type="NCBI Taxonomy" id="1215918"/>
    <lineage>
        <taxon>Bacteria</taxon>
        <taxon>Pseudomonadati</taxon>
        <taxon>Pseudomonadota</taxon>
        <taxon>Gammaproteobacteria</taxon>
        <taxon>Alteromonadales</taxon>
        <taxon>Echinimonadaceae</taxon>
        <taxon>Echinimonas</taxon>
    </lineage>
</organism>
<dbReference type="GO" id="GO:0016787">
    <property type="term" value="F:hydrolase activity"/>
    <property type="evidence" value="ECO:0007669"/>
    <property type="project" value="InterPro"/>
</dbReference>
<dbReference type="AlphaFoldDB" id="A0AA41W8I4"/>
<dbReference type="GO" id="GO:0006412">
    <property type="term" value="P:translation"/>
    <property type="evidence" value="ECO:0007669"/>
    <property type="project" value="InterPro"/>
</dbReference>
<keyword evidence="3" id="KW-0378">Hydrolase</keyword>
<dbReference type="GO" id="GO:0003677">
    <property type="term" value="F:DNA binding"/>
    <property type="evidence" value="ECO:0007669"/>
    <property type="project" value="InterPro"/>
</dbReference>
<feature type="domain" description="Helicase ATP-binding" evidence="1">
    <location>
        <begin position="16"/>
        <end position="169"/>
    </location>
</feature>
<dbReference type="InterPro" id="IPR006935">
    <property type="entry name" value="Helicase/UvrB_N"/>
</dbReference>
<dbReference type="PANTHER" id="PTHR47396">
    <property type="entry name" value="TYPE I RESTRICTION ENZYME ECOKI R PROTEIN"/>
    <property type="match status" value="1"/>
</dbReference>
<keyword evidence="3" id="KW-0547">Nucleotide-binding</keyword>
<dbReference type="InterPro" id="IPR011332">
    <property type="entry name" value="Ribosomal_zn-bd"/>
</dbReference>
<dbReference type="Gene3D" id="3.40.50.300">
    <property type="entry name" value="P-loop containing nucleotide triphosphate hydrolases"/>
    <property type="match status" value="2"/>
</dbReference>
<dbReference type="Pfam" id="PF00271">
    <property type="entry name" value="Helicase_C"/>
    <property type="match status" value="1"/>
</dbReference>
<feature type="domain" description="Helicase C-terminal" evidence="2">
    <location>
        <begin position="234"/>
        <end position="380"/>
    </location>
</feature>
<keyword evidence="3" id="KW-0067">ATP-binding</keyword>
<dbReference type="PANTHER" id="PTHR47396:SF1">
    <property type="entry name" value="ATP-DEPENDENT HELICASE IRC3-RELATED"/>
    <property type="match status" value="1"/>
</dbReference>
<dbReference type="InterPro" id="IPR027417">
    <property type="entry name" value="P-loop_NTPase"/>
</dbReference>
<reference evidence="3 4" key="1">
    <citation type="journal article" date="2013" name="Antonie Van Leeuwenhoek">
        <title>Echinimonas agarilytica gen. nov., sp. nov., a new gammaproteobacterium isolated from the sea urchin Strongylocentrotus intermedius.</title>
        <authorList>
            <person name="Nedashkovskaya O.I."/>
            <person name="Stenkova A.M."/>
            <person name="Zhukova N.V."/>
            <person name="Van Trappen S."/>
            <person name="Lee J.S."/>
            <person name="Kim S.B."/>
        </authorList>
    </citation>
    <scope>NUCLEOTIDE SEQUENCE [LARGE SCALE GENOMIC DNA]</scope>
    <source>
        <strain evidence="3 4">KMM 6351</strain>
    </source>
</reference>
<evidence type="ECO:0000313" key="4">
    <source>
        <dbReference type="Proteomes" id="UP001165393"/>
    </source>
</evidence>
<keyword evidence="3" id="KW-0347">Helicase</keyword>